<feature type="region of interest" description="Disordered" evidence="1">
    <location>
        <begin position="20"/>
        <end position="57"/>
    </location>
</feature>
<keyword evidence="3" id="KW-1185">Reference proteome</keyword>
<dbReference type="AlphaFoldDB" id="A0A9N8VBN6"/>
<reference evidence="2" key="1">
    <citation type="submission" date="2021-06" db="EMBL/GenBank/DDBJ databases">
        <authorList>
            <person name="Kallberg Y."/>
            <person name="Tangrot J."/>
            <person name="Rosling A."/>
        </authorList>
    </citation>
    <scope>NUCLEOTIDE SEQUENCE</scope>
    <source>
        <strain evidence="2">UK204</strain>
    </source>
</reference>
<dbReference type="Proteomes" id="UP000789570">
    <property type="component" value="Unassembled WGS sequence"/>
</dbReference>
<name>A0A9N8VBN6_9GLOM</name>
<organism evidence="2 3">
    <name type="scientific">Funneliformis caledonium</name>
    <dbReference type="NCBI Taxonomy" id="1117310"/>
    <lineage>
        <taxon>Eukaryota</taxon>
        <taxon>Fungi</taxon>
        <taxon>Fungi incertae sedis</taxon>
        <taxon>Mucoromycota</taxon>
        <taxon>Glomeromycotina</taxon>
        <taxon>Glomeromycetes</taxon>
        <taxon>Glomerales</taxon>
        <taxon>Glomeraceae</taxon>
        <taxon>Funneliformis</taxon>
    </lineage>
</organism>
<dbReference type="EMBL" id="CAJVPQ010000082">
    <property type="protein sequence ID" value="CAG8444084.1"/>
    <property type="molecule type" value="Genomic_DNA"/>
</dbReference>
<feature type="region of interest" description="Disordered" evidence="1">
    <location>
        <begin position="137"/>
        <end position="180"/>
    </location>
</feature>
<comment type="caution">
    <text evidence="2">The sequence shown here is derived from an EMBL/GenBank/DDBJ whole genome shotgun (WGS) entry which is preliminary data.</text>
</comment>
<proteinExistence type="predicted"/>
<protein>
    <submittedName>
        <fullName evidence="2">15315_t:CDS:1</fullName>
    </submittedName>
</protein>
<feature type="compositionally biased region" description="Low complexity" evidence="1">
    <location>
        <begin position="138"/>
        <end position="154"/>
    </location>
</feature>
<accession>A0A9N8VBN6</accession>
<sequence>MTLFYTQPIRSFDHTCTENYNNIPPRSSSASPEKSSSKETIPRMCTTTPPSPSPSFNDKSCDLPIVAPCPKKALYAYAGHLLNNGFPSVLPTPQNPWGLSAVQEVIEDDPMFDPVDLLETMSDEALACAELMEIMGNSSRGSSRPVSQSGSPDSGHLDRSLSPLNQDEEEETTKDVNNITYTPYTGAIEIEQIRQKPAPRPIRLAVDNSHLLFGSSPITRAHNPLPMDSCFSPSKRHHHQSQPYPSRPTLHQATNIQRKLCDAVADMHVSGDSLDDSSQPPLSKASKAAILLRISEGGRRRSLSVGSAGFKPSNKIIGRV</sequence>
<evidence type="ECO:0000313" key="2">
    <source>
        <dbReference type="EMBL" id="CAG8444084.1"/>
    </source>
</evidence>
<gene>
    <name evidence="2" type="ORF">FCALED_LOCUS768</name>
</gene>
<dbReference type="OrthoDB" id="2366124at2759"/>
<evidence type="ECO:0000256" key="1">
    <source>
        <dbReference type="SAM" id="MobiDB-lite"/>
    </source>
</evidence>
<evidence type="ECO:0000313" key="3">
    <source>
        <dbReference type="Proteomes" id="UP000789570"/>
    </source>
</evidence>